<feature type="domain" description="Domain of unknown function" evidence="1">
    <location>
        <begin position="15"/>
        <end position="192"/>
    </location>
</feature>
<dbReference type="RefSeq" id="WP_379695286.1">
    <property type="nucleotide sequence ID" value="NZ_JBHSXH010000014.1"/>
</dbReference>
<sequence length="247" mass="28310">MGQSSDDFAARPKGILNEKERKHLMGTLDGEESEAAMRQREYRIRQRLRHTLIDFQLLADSYDSILEPVFSDLVGTEEGDDPLLYGIEALFTLLYRALSEYSPEEGLQDHVFYPLLDNGVSEAVQLEYVSQGFSVDPARTLFKVHGTDPAVSLDTVEAQYKDGESMSTKEMKHLYWSGRIPYEEYRDYDALNFAALVEEHGEDEAMDMVESQVQSWLKRRRESAAEDVPVVPEYGGFIQKKHLNNRE</sequence>
<dbReference type="InterPro" id="IPR058415">
    <property type="entry name" value="DUF8102"/>
</dbReference>
<dbReference type="Proteomes" id="UP001596408">
    <property type="component" value="Unassembled WGS sequence"/>
</dbReference>
<name>A0ABD5U3A8_9EURY</name>
<reference evidence="2 3" key="1">
    <citation type="journal article" date="2019" name="Int. J. Syst. Evol. Microbiol.">
        <title>The Global Catalogue of Microorganisms (GCM) 10K type strain sequencing project: providing services to taxonomists for standard genome sequencing and annotation.</title>
        <authorList>
            <consortium name="The Broad Institute Genomics Platform"/>
            <consortium name="The Broad Institute Genome Sequencing Center for Infectious Disease"/>
            <person name="Wu L."/>
            <person name="Ma J."/>
        </authorList>
    </citation>
    <scope>NUCLEOTIDE SEQUENCE [LARGE SCALE GENOMIC DNA]</scope>
    <source>
        <strain evidence="2 3">YIM 94188</strain>
    </source>
</reference>
<dbReference type="EMBL" id="JBHSXH010000014">
    <property type="protein sequence ID" value="MFC6825242.1"/>
    <property type="molecule type" value="Genomic_DNA"/>
</dbReference>
<organism evidence="2 3">
    <name type="scientific">Halopelagius fulvigenes</name>
    <dbReference type="NCBI Taxonomy" id="1198324"/>
    <lineage>
        <taxon>Archaea</taxon>
        <taxon>Methanobacteriati</taxon>
        <taxon>Methanobacteriota</taxon>
        <taxon>Stenosarchaea group</taxon>
        <taxon>Halobacteria</taxon>
        <taxon>Halobacteriales</taxon>
        <taxon>Haloferacaceae</taxon>
    </lineage>
</organism>
<keyword evidence="3" id="KW-1185">Reference proteome</keyword>
<dbReference type="AlphaFoldDB" id="A0ABD5U3A8"/>
<gene>
    <name evidence="2" type="ORF">ACFQEV_09610</name>
</gene>
<evidence type="ECO:0000259" key="1">
    <source>
        <dbReference type="Pfam" id="PF26404"/>
    </source>
</evidence>
<dbReference type="Pfam" id="PF26404">
    <property type="entry name" value="DUF8102"/>
    <property type="match status" value="1"/>
</dbReference>
<protein>
    <recommendedName>
        <fullName evidence="1">Domain of unknown function domain-containing protein</fullName>
    </recommendedName>
</protein>
<evidence type="ECO:0000313" key="2">
    <source>
        <dbReference type="EMBL" id="MFC6825242.1"/>
    </source>
</evidence>
<accession>A0ABD5U3A8</accession>
<comment type="caution">
    <text evidence="2">The sequence shown here is derived from an EMBL/GenBank/DDBJ whole genome shotgun (WGS) entry which is preliminary data.</text>
</comment>
<evidence type="ECO:0000313" key="3">
    <source>
        <dbReference type="Proteomes" id="UP001596408"/>
    </source>
</evidence>
<proteinExistence type="predicted"/>